<keyword evidence="1" id="KW-0472">Membrane</keyword>
<sequence>MNETTIWWILTGVLVAIELMSGTFYLLMLAIGAAAAALVALAGAGLSGQLVTAAVVGGLAVILWGRYRQRQHPADPANAQDLHLDIGETVQVQAWDAEGTTRVKHRGALWAAISAPGAKPEPGLHRIEAVVGSRLVLHKI</sequence>
<dbReference type="AlphaFoldDB" id="A0A927FFH7"/>
<evidence type="ECO:0000256" key="1">
    <source>
        <dbReference type="SAM" id="Phobius"/>
    </source>
</evidence>
<reference evidence="3" key="1">
    <citation type="submission" date="2020-09" db="EMBL/GenBank/DDBJ databases">
        <title>Genome seq and assembly of Limnohabitants sp.</title>
        <authorList>
            <person name="Chhetri G."/>
        </authorList>
    </citation>
    <scope>NUCLEOTIDE SEQUENCE</scope>
    <source>
        <strain evidence="3">JUR4</strain>
    </source>
</reference>
<accession>A0A927FFH7</accession>
<evidence type="ECO:0000313" key="3">
    <source>
        <dbReference type="EMBL" id="MBD8049002.1"/>
    </source>
</evidence>
<dbReference type="InterPro" id="IPR002810">
    <property type="entry name" value="NfeD-like_C"/>
</dbReference>
<evidence type="ECO:0000313" key="4">
    <source>
        <dbReference type="Proteomes" id="UP000647424"/>
    </source>
</evidence>
<dbReference type="EMBL" id="JACYFT010000001">
    <property type="protein sequence ID" value="MBD8049002.1"/>
    <property type="molecule type" value="Genomic_DNA"/>
</dbReference>
<evidence type="ECO:0000259" key="2">
    <source>
        <dbReference type="Pfam" id="PF01957"/>
    </source>
</evidence>
<name>A0A927FFH7_9BURK</name>
<keyword evidence="1" id="KW-0812">Transmembrane</keyword>
<dbReference type="Pfam" id="PF01957">
    <property type="entry name" value="NfeD"/>
    <property type="match status" value="1"/>
</dbReference>
<feature type="transmembrane region" description="Helical" evidence="1">
    <location>
        <begin position="37"/>
        <end position="64"/>
    </location>
</feature>
<protein>
    <submittedName>
        <fullName evidence="3">NfeD family protein</fullName>
    </submittedName>
</protein>
<organism evidence="3 4">
    <name type="scientific">Limnohabitans radicicola</name>
    <dbReference type="NCBI Taxonomy" id="2771427"/>
    <lineage>
        <taxon>Bacteria</taxon>
        <taxon>Pseudomonadati</taxon>
        <taxon>Pseudomonadota</taxon>
        <taxon>Betaproteobacteria</taxon>
        <taxon>Burkholderiales</taxon>
        <taxon>Comamonadaceae</taxon>
        <taxon>Limnohabitans</taxon>
    </lineage>
</organism>
<proteinExistence type="predicted"/>
<dbReference type="RefSeq" id="WP_191817510.1">
    <property type="nucleotide sequence ID" value="NZ_JACYFT010000001.1"/>
</dbReference>
<keyword evidence="4" id="KW-1185">Reference proteome</keyword>
<dbReference type="Proteomes" id="UP000647424">
    <property type="component" value="Unassembled WGS sequence"/>
</dbReference>
<feature type="transmembrane region" description="Helical" evidence="1">
    <location>
        <begin position="7"/>
        <end position="31"/>
    </location>
</feature>
<comment type="caution">
    <text evidence="3">The sequence shown here is derived from an EMBL/GenBank/DDBJ whole genome shotgun (WGS) entry which is preliminary data.</text>
</comment>
<keyword evidence="1" id="KW-1133">Transmembrane helix</keyword>
<feature type="domain" description="NfeD-like C-terminal" evidence="2">
    <location>
        <begin position="84"/>
        <end position="138"/>
    </location>
</feature>
<gene>
    <name evidence="3" type="ORF">IC609_00485</name>
</gene>